<gene>
    <name evidence="1" type="ORF">SAMN02745132_04831</name>
</gene>
<keyword evidence="2" id="KW-1185">Reference proteome</keyword>
<reference evidence="2" key="1">
    <citation type="submission" date="2017-02" db="EMBL/GenBank/DDBJ databases">
        <authorList>
            <person name="Varghese N."/>
            <person name="Submissions S."/>
        </authorList>
    </citation>
    <scope>NUCLEOTIDE SEQUENCE [LARGE SCALE GENOMIC DNA]</scope>
    <source>
        <strain evidence="2">DSM 22720</strain>
    </source>
</reference>
<name>A0A1T4WB02_9GAMM</name>
<protein>
    <submittedName>
        <fullName evidence="1">Uncharacterized protein</fullName>
    </submittedName>
</protein>
<sequence>MKYVKAEANSSKTNRQFVPKAKNFKVSTSYEGLTAKSKFQSLEALKRQYAR</sequence>
<accession>A0A1T4WB02</accession>
<dbReference type="EMBL" id="FUXU01000184">
    <property type="protein sequence ID" value="SKA73881.1"/>
    <property type="molecule type" value="Genomic_DNA"/>
</dbReference>
<organism evidence="1 2">
    <name type="scientific">Enterovibrio nigricans DSM 22720</name>
    <dbReference type="NCBI Taxonomy" id="1121868"/>
    <lineage>
        <taxon>Bacteria</taxon>
        <taxon>Pseudomonadati</taxon>
        <taxon>Pseudomonadota</taxon>
        <taxon>Gammaproteobacteria</taxon>
        <taxon>Vibrionales</taxon>
        <taxon>Vibrionaceae</taxon>
        <taxon>Enterovibrio</taxon>
    </lineage>
</organism>
<dbReference type="AlphaFoldDB" id="A0A1T4WB02"/>
<evidence type="ECO:0000313" key="2">
    <source>
        <dbReference type="Proteomes" id="UP000190162"/>
    </source>
</evidence>
<evidence type="ECO:0000313" key="1">
    <source>
        <dbReference type="EMBL" id="SKA73881.1"/>
    </source>
</evidence>
<proteinExistence type="predicted"/>
<dbReference type="Proteomes" id="UP000190162">
    <property type="component" value="Unassembled WGS sequence"/>
</dbReference>